<evidence type="ECO:0000256" key="1">
    <source>
        <dbReference type="SAM" id="SignalP"/>
    </source>
</evidence>
<dbReference type="EMBL" id="CVRI01000043">
    <property type="protein sequence ID" value="CRK95882.1"/>
    <property type="molecule type" value="Genomic_DNA"/>
</dbReference>
<proteinExistence type="predicted"/>
<dbReference type="InterPro" id="IPR007614">
    <property type="entry name" value="Retinin_C"/>
</dbReference>
<reference evidence="2 3" key="1">
    <citation type="submission" date="2015-04" db="EMBL/GenBank/DDBJ databases">
        <authorList>
            <person name="Syromyatnikov M.Y."/>
            <person name="Popov V.N."/>
        </authorList>
    </citation>
    <scope>NUCLEOTIDE SEQUENCE [LARGE SCALE GENOMIC DNA]</scope>
</reference>
<evidence type="ECO:0000313" key="2">
    <source>
        <dbReference type="EMBL" id="CRK95882.1"/>
    </source>
</evidence>
<evidence type="ECO:0000313" key="3">
    <source>
        <dbReference type="Proteomes" id="UP000183832"/>
    </source>
</evidence>
<name>A0A1J1I818_9DIPT</name>
<dbReference type="Pfam" id="PF04527">
    <property type="entry name" value="Retinin_C"/>
    <property type="match status" value="1"/>
</dbReference>
<keyword evidence="3" id="KW-1185">Reference proteome</keyword>
<protein>
    <submittedName>
        <fullName evidence="2">CLUMA_CG009328, isoform A</fullName>
    </submittedName>
</protein>
<feature type="chain" id="PRO_5012430234" evidence="1">
    <location>
        <begin position="17"/>
        <end position="187"/>
    </location>
</feature>
<keyword evidence="1" id="KW-0732">Signal</keyword>
<accession>A0A1J1I818</accession>
<dbReference type="OrthoDB" id="7765004at2759"/>
<dbReference type="STRING" id="568069.A0A1J1I818"/>
<dbReference type="Proteomes" id="UP000183832">
    <property type="component" value="Unassembled WGS sequence"/>
</dbReference>
<gene>
    <name evidence="2" type="ORF">CLUMA_CG009328</name>
</gene>
<dbReference type="PANTHER" id="PTHR34931">
    <property type="entry name" value="FI02976P-RELATED"/>
    <property type="match status" value="1"/>
</dbReference>
<sequence length="187" mass="19552">MFKLVVLSCLLSVAFAGLIHHEPVVSHVAQVKTIVEPHLSVVETPTVNHVGSVVKNIPTGVSHHSSSVVHSAAPIVQPVYAHGVEKSVVSTPIVKNVVEHVPVAAPVVKVAYTQPIVAKAAYVQAPVAYSAPLAYAAPAAYSAPIAYAPKTVSYASYAPSYGSYPAAYSAHPVATSYSALPYSHHAW</sequence>
<organism evidence="2 3">
    <name type="scientific">Clunio marinus</name>
    <dbReference type="NCBI Taxonomy" id="568069"/>
    <lineage>
        <taxon>Eukaryota</taxon>
        <taxon>Metazoa</taxon>
        <taxon>Ecdysozoa</taxon>
        <taxon>Arthropoda</taxon>
        <taxon>Hexapoda</taxon>
        <taxon>Insecta</taxon>
        <taxon>Pterygota</taxon>
        <taxon>Neoptera</taxon>
        <taxon>Endopterygota</taxon>
        <taxon>Diptera</taxon>
        <taxon>Nematocera</taxon>
        <taxon>Chironomoidea</taxon>
        <taxon>Chironomidae</taxon>
        <taxon>Clunio</taxon>
    </lineage>
</organism>
<dbReference type="AlphaFoldDB" id="A0A1J1I818"/>
<dbReference type="PANTHER" id="PTHR34931:SF3">
    <property type="entry name" value="FI02976P-RELATED"/>
    <property type="match status" value="1"/>
</dbReference>
<feature type="signal peptide" evidence="1">
    <location>
        <begin position="1"/>
        <end position="16"/>
    </location>
</feature>